<gene>
    <name evidence="3" type="ORF">Ga0061065_1285</name>
</gene>
<dbReference type="Gene3D" id="1.10.443.10">
    <property type="entry name" value="Intergrase catalytic core"/>
    <property type="match status" value="1"/>
</dbReference>
<dbReference type="EMBL" id="CYHG01000028">
    <property type="protein sequence ID" value="CUB06976.1"/>
    <property type="molecule type" value="Genomic_DNA"/>
</dbReference>
<keyword evidence="4" id="KW-1185">Reference proteome</keyword>
<dbReference type="PROSITE" id="PS51898">
    <property type="entry name" value="TYR_RECOMBINASE"/>
    <property type="match status" value="1"/>
</dbReference>
<protein>
    <submittedName>
        <fullName evidence="3">Phage integrase family</fullName>
    </submittedName>
</protein>
<evidence type="ECO:0000259" key="2">
    <source>
        <dbReference type="PROSITE" id="PS51898"/>
    </source>
</evidence>
<name>A0A0K6IV27_9GAMM</name>
<dbReference type="GO" id="GO:0003677">
    <property type="term" value="F:DNA binding"/>
    <property type="evidence" value="ECO:0007669"/>
    <property type="project" value="InterPro"/>
</dbReference>
<dbReference type="InterPro" id="IPR002104">
    <property type="entry name" value="Integrase_catalytic"/>
</dbReference>
<dbReference type="OrthoDB" id="6091627at2"/>
<proteinExistence type="predicted"/>
<organism evidence="3 4">
    <name type="scientific">Marinomonas fungiae</name>
    <dbReference type="NCBI Taxonomy" id="1137284"/>
    <lineage>
        <taxon>Bacteria</taxon>
        <taxon>Pseudomonadati</taxon>
        <taxon>Pseudomonadota</taxon>
        <taxon>Gammaproteobacteria</taxon>
        <taxon>Oceanospirillales</taxon>
        <taxon>Oceanospirillaceae</taxon>
        <taxon>Marinomonas</taxon>
    </lineage>
</organism>
<dbReference type="SUPFAM" id="SSF56349">
    <property type="entry name" value="DNA breaking-rejoining enzymes"/>
    <property type="match status" value="1"/>
</dbReference>
<evidence type="ECO:0000313" key="4">
    <source>
        <dbReference type="Proteomes" id="UP000182769"/>
    </source>
</evidence>
<accession>A0A0K6IV27</accession>
<dbReference type="RefSeq" id="WP_055464847.1">
    <property type="nucleotide sequence ID" value="NZ_CYHG01000028.1"/>
</dbReference>
<dbReference type="GO" id="GO:0006310">
    <property type="term" value="P:DNA recombination"/>
    <property type="evidence" value="ECO:0007669"/>
    <property type="project" value="UniProtKB-KW"/>
</dbReference>
<dbReference type="InterPro" id="IPR013762">
    <property type="entry name" value="Integrase-like_cat_sf"/>
</dbReference>
<evidence type="ECO:0000313" key="3">
    <source>
        <dbReference type="EMBL" id="CUB06976.1"/>
    </source>
</evidence>
<evidence type="ECO:0000256" key="1">
    <source>
        <dbReference type="ARBA" id="ARBA00023172"/>
    </source>
</evidence>
<reference evidence="4" key="1">
    <citation type="submission" date="2015-08" db="EMBL/GenBank/DDBJ databases">
        <authorList>
            <person name="Varghese N."/>
        </authorList>
    </citation>
    <scope>NUCLEOTIDE SEQUENCE [LARGE SCALE GENOMIC DNA]</scope>
    <source>
        <strain evidence="4">JCM 18476</strain>
    </source>
</reference>
<dbReference type="Proteomes" id="UP000182769">
    <property type="component" value="Unassembled WGS sequence"/>
</dbReference>
<dbReference type="STRING" id="1137284.GCA_001418205_03885"/>
<dbReference type="InterPro" id="IPR011010">
    <property type="entry name" value="DNA_brk_join_enz"/>
</dbReference>
<keyword evidence="1" id="KW-0233">DNA recombination</keyword>
<dbReference type="GO" id="GO:0015074">
    <property type="term" value="P:DNA integration"/>
    <property type="evidence" value="ECO:0007669"/>
    <property type="project" value="InterPro"/>
</dbReference>
<feature type="domain" description="Tyr recombinase" evidence="2">
    <location>
        <begin position="1241"/>
        <end position="1483"/>
    </location>
</feature>
<sequence>MTIHPLLNKALKNSEPEFANVKLQRIGRELLGFYLVSSGSANTNTILDEAAILRVTDFQATLEEGRKLCKRKMSQLPILAFLSLDFKKLPNVIDHVVFHKLQASIFYALISSEVNFSFVTVAEAADNIRLIFSQRANSSKIKQIPNELSVVKTLEYLCNEITGQYTVSQAYLKMVRDGWNLCSSYKEELPVKDKTRIRTRRHDPSVKGLVNVAPFPFAENDLDIEDSIDVDIIELDKDAISPSVKAERELFRNRILTAKEQFGLAFVTYRLTPLELSKAIEWINNVQPTASSALGFLTILTTLKLHEVLGLHIAKSVNDIYSFKQLDDCYGIIDLESGIYWRKELDIADRFEPTEADLKWLLPHTEWLALPIPKQFLNLLREFFKNYQAGAIDQILPDEVIQNAGDLLTKACRQIVYFGGLNRRLSKKVLRYLLYGCVASKYGRHKASLIFANNEFGLSTWHYYMSDTAYHLQSAFMNTCTESLGLDFDHQIALAEGNSVIGSKLAINKTVFSERLAERLESLNVSLRSVRKSRSLDALREIYNQLVSYTVLMFCAVTSHRRNKSMFIEHYCWNEDYTSVLIADKIHFGESATRIIPVPELMTKQINNTLGWIEQIIKRVKLLDKKMAVKLNASIHRDSNASFLGLWLEHGELVAPSTSQVEVFLGEDWTLPQNAVRHLSYHTLFAFEDAVPFLDHQMGHISTDMHSFQNTSVMKYDGPEVEIHRNVISRCLEELGFSLLGRTSFSHSKMYNKGQFVPRSIQKKSHNQSKSSEQILQSDLKSLLNKAIKTDADLYELLLEHYRGDPYLHEQALLLLKKLELSNGEQTEIDCDALHSALGDYFKKSPVAKVVLPYDVMFSERNYTQMSATFYDFAEALIIHFKNVSPDTLSNLLLFSMILDGTGSLSPEKLRKAVTIDSVKYLNGYLTAKMDKGEIVFFGGLSALLLSMLVKRAKSQNICLNPIKLEPLMNDSCPEIELDKSIAKGFAKLSALFRQVHDKKMTFSKLYQLIDHAPKRTEAGALYGLRQGTLKVKGLSEHTLLRLLDRKHRYIMPSSDEATLSVIAERSFFKAKPRSNDYFKEFMADFRNKFVKYPGTSQDKITRFWQELISLQTSKKLSDLVKASQELPEIIVLVLTWLFEISGRKGQRYGGLATSSIQTYFSKLVPRLFQFAANQSLTTFGYEDFSDLYQDIIDAGDIENRAERAKILARFHSVIQGYFGVIKFDFRDLDVEANDEGLTGRIIMPWEYEQALSLLLSDEDMSPEEQFTNAAVLILCCRLGLRREEIRRLKLRDFSIEDRVLYVRTHRILEETVRVKSKSGNRRIPYALFFNAQELQILESCIERAKAQKNKSIPLFFDPINSKQIRQMDSHFSRVIEALRLVTGDPDIRLHDGRHTHISFTSSALVLEDQQSDAIAKVIKEWIRIDKFSNFQKQFMETTVATPTTRHALLPALALMVGHSNAATTLSSYTHFLEYWRWQSVEMDFKKVKTMDGTLSALAKINRKRLTEIKSEWGLSASYAVLKRIHDGKKDVTVAAVNEFKIEEFDKKPILSSRETDKVMPVINQIQNAERALRYIEDAEKQSRCAPSGNTIQPSDLQYGLTEYYVSQIRQAYQTVLTDDVAYRAYKISSNEEGVDFIGQSRLYEARNYFKEPAFYQLLTHLIRMKQSNLEVFSELEKVWAQAWYDSKKKLYIPLSQADQVKDTFSVCKMNLYLGDERINRRLGGVVYDSVPVVRLEVNNELVSIPQFSHAMFLLQLIENLSSLSKS</sequence>